<dbReference type="GO" id="GO:0042853">
    <property type="term" value="P:L-alanine catabolic process"/>
    <property type="evidence" value="ECO:0007669"/>
    <property type="project" value="UniProtKB-UniPathway"/>
</dbReference>
<dbReference type="InterPro" id="IPR004839">
    <property type="entry name" value="Aminotransferase_I/II_large"/>
</dbReference>
<comment type="pathway">
    <text evidence="6">Amino-acid degradation; L-alanine degradation via transaminase pathway; pyruvate from L-alanine: step 1/1.</text>
</comment>
<dbReference type="UniPathway" id="UPA00528">
    <property type="reaction ID" value="UER00586"/>
</dbReference>
<dbReference type="STRING" id="27835.A0A0N4YZF4"/>
<keyword evidence="4" id="KW-0808">Transferase</keyword>
<dbReference type="GO" id="GO:0030170">
    <property type="term" value="F:pyridoxal phosphate binding"/>
    <property type="evidence" value="ECO:0007669"/>
    <property type="project" value="InterPro"/>
</dbReference>
<dbReference type="PANTHER" id="PTHR11751">
    <property type="entry name" value="ALANINE AMINOTRANSFERASE"/>
    <property type="match status" value="1"/>
</dbReference>
<organism evidence="13">
    <name type="scientific">Nippostrongylus brasiliensis</name>
    <name type="common">Rat hookworm</name>
    <dbReference type="NCBI Taxonomy" id="27835"/>
    <lineage>
        <taxon>Eukaryota</taxon>
        <taxon>Metazoa</taxon>
        <taxon>Ecdysozoa</taxon>
        <taxon>Nematoda</taxon>
        <taxon>Chromadorea</taxon>
        <taxon>Rhabditida</taxon>
        <taxon>Rhabditina</taxon>
        <taxon>Rhabditomorpha</taxon>
        <taxon>Strongyloidea</taxon>
        <taxon>Heligmosomidae</taxon>
        <taxon>Nippostrongylus</taxon>
    </lineage>
</organism>
<dbReference type="InterPro" id="IPR045088">
    <property type="entry name" value="ALAT1/2-like"/>
</dbReference>
<dbReference type="PANTHER" id="PTHR11751:SF29">
    <property type="entry name" value="ALANINE TRANSAMINASE"/>
    <property type="match status" value="1"/>
</dbReference>
<proteinExistence type="inferred from homology"/>
<sequence length="104" mass="12079">MLLPGDPTSRLSQCLQVLTRENIETIIKFAHRHRLFLMADEVYQDNIYAPGSKFYSFKKVMTEMGEPYNKPGPRFMNERAVSETAARTEPDGRVDEKLRLAWEV</sequence>
<evidence type="ECO:0000313" key="11">
    <source>
        <dbReference type="EMBL" id="VDL87593.1"/>
    </source>
</evidence>
<evidence type="ECO:0000256" key="2">
    <source>
        <dbReference type="ARBA" id="ARBA00011738"/>
    </source>
</evidence>
<evidence type="ECO:0000256" key="9">
    <source>
        <dbReference type="ARBA" id="ARBA00047412"/>
    </source>
</evidence>
<reference evidence="11 12" key="2">
    <citation type="submission" date="2018-11" db="EMBL/GenBank/DDBJ databases">
        <authorList>
            <consortium name="Pathogen Informatics"/>
        </authorList>
    </citation>
    <scope>NUCLEOTIDE SEQUENCE [LARGE SCALE GENOMIC DNA]</scope>
</reference>
<comment type="similarity">
    <text evidence="7">Belongs to the class-I pyridoxal-phosphate-dependent aminotransferase family. Alanine aminotransferase subfamily.</text>
</comment>
<comment type="subunit">
    <text evidence="2">Homodimer.</text>
</comment>
<evidence type="ECO:0000256" key="3">
    <source>
        <dbReference type="ARBA" id="ARBA00022576"/>
    </source>
</evidence>
<keyword evidence="3" id="KW-0032">Aminotransferase</keyword>
<dbReference type="Pfam" id="PF00155">
    <property type="entry name" value="Aminotran_1_2"/>
    <property type="match status" value="1"/>
</dbReference>
<keyword evidence="5" id="KW-0663">Pyridoxal phosphate</keyword>
<comment type="cofactor">
    <cofactor evidence="1">
        <name>pyridoxal 5'-phosphate</name>
        <dbReference type="ChEBI" id="CHEBI:597326"/>
    </cofactor>
</comment>
<name>A0A0N4YZF4_NIPBR</name>
<dbReference type="EMBL" id="UYSL01028560">
    <property type="protein sequence ID" value="VDL87593.1"/>
    <property type="molecule type" value="Genomic_DNA"/>
</dbReference>
<evidence type="ECO:0000313" key="13">
    <source>
        <dbReference type="WBParaSite" id="NBR_0002262601-mRNA-1"/>
    </source>
</evidence>
<protein>
    <recommendedName>
        <fullName evidence="8">alanine transaminase</fullName>
        <ecNumber evidence="8">2.6.1.2</ecNumber>
    </recommendedName>
</protein>
<dbReference type="SUPFAM" id="SSF53383">
    <property type="entry name" value="PLP-dependent transferases"/>
    <property type="match status" value="1"/>
</dbReference>
<evidence type="ECO:0000256" key="6">
    <source>
        <dbReference type="ARBA" id="ARBA00025708"/>
    </source>
</evidence>
<evidence type="ECO:0000256" key="5">
    <source>
        <dbReference type="ARBA" id="ARBA00022898"/>
    </source>
</evidence>
<dbReference type="GO" id="GO:0004021">
    <property type="term" value="F:L-alanine:2-oxoglutarate aminotransferase activity"/>
    <property type="evidence" value="ECO:0007669"/>
    <property type="project" value="UniProtKB-EC"/>
</dbReference>
<feature type="domain" description="Aminotransferase class I/classII large" evidence="10">
    <location>
        <begin position="17"/>
        <end position="56"/>
    </location>
</feature>
<evidence type="ECO:0000256" key="1">
    <source>
        <dbReference type="ARBA" id="ARBA00001933"/>
    </source>
</evidence>
<evidence type="ECO:0000256" key="4">
    <source>
        <dbReference type="ARBA" id="ARBA00022679"/>
    </source>
</evidence>
<evidence type="ECO:0000256" key="8">
    <source>
        <dbReference type="ARBA" id="ARBA00026106"/>
    </source>
</evidence>
<evidence type="ECO:0000256" key="7">
    <source>
        <dbReference type="ARBA" id="ARBA00025785"/>
    </source>
</evidence>
<gene>
    <name evidence="11" type="ORF">NBR_LOCUS22627</name>
</gene>
<dbReference type="InterPro" id="IPR015421">
    <property type="entry name" value="PyrdxlP-dep_Trfase_major"/>
</dbReference>
<dbReference type="EC" id="2.6.1.2" evidence="8"/>
<reference evidence="13" key="1">
    <citation type="submission" date="2017-02" db="UniProtKB">
        <authorList>
            <consortium name="WormBaseParasite"/>
        </authorList>
    </citation>
    <scope>IDENTIFICATION</scope>
</reference>
<dbReference type="AlphaFoldDB" id="A0A0N4YZF4"/>
<evidence type="ECO:0000313" key="12">
    <source>
        <dbReference type="Proteomes" id="UP000271162"/>
    </source>
</evidence>
<dbReference type="InterPro" id="IPR015424">
    <property type="entry name" value="PyrdxlP-dep_Trfase"/>
</dbReference>
<comment type="catalytic activity">
    <reaction evidence="9">
        <text>L-alanine + 2-oxoglutarate = pyruvate + L-glutamate</text>
        <dbReference type="Rhea" id="RHEA:19453"/>
        <dbReference type="ChEBI" id="CHEBI:15361"/>
        <dbReference type="ChEBI" id="CHEBI:16810"/>
        <dbReference type="ChEBI" id="CHEBI:29985"/>
        <dbReference type="ChEBI" id="CHEBI:57972"/>
        <dbReference type="EC" id="2.6.1.2"/>
    </reaction>
</comment>
<accession>A0A0N4YZF4</accession>
<evidence type="ECO:0000259" key="10">
    <source>
        <dbReference type="Pfam" id="PF00155"/>
    </source>
</evidence>
<dbReference type="Gene3D" id="3.40.640.10">
    <property type="entry name" value="Type I PLP-dependent aspartate aminotransferase-like (Major domain)"/>
    <property type="match status" value="1"/>
</dbReference>
<keyword evidence="12" id="KW-1185">Reference proteome</keyword>
<dbReference type="WBParaSite" id="NBR_0002262601-mRNA-1">
    <property type="protein sequence ID" value="NBR_0002262601-mRNA-1"/>
    <property type="gene ID" value="NBR_0002262601"/>
</dbReference>
<dbReference type="Proteomes" id="UP000271162">
    <property type="component" value="Unassembled WGS sequence"/>
</dbReference>